<protein>
    <submittedName>
        <fullName evidence="1">Uncharacterized protein</fullName>
    </submittedName>
</protein>
<proteinExistence type="predicted"/>
<gene>
    <name evidence="1" type="ORF">UFOVP431_34</name>
</gene>
<organism evidence="1">
    <name type="scientific">uncultured Caudovirales phage</name>
    <dbReference type="NCBI Taxonomy" id="2100421"/>
    <lineage>
        <taxon>Viruses</taxon>
        <taxon>Duplodnaviria</taxon>
        <taxon>Heunggongvirae</taxon>
        <taxon>Uroviricota</taxon>
        <taxon>Caudoviricetes</taxon>
        <taxon>Peduoviridae</taxon>
        <taxon>Maltschvirus</taxon>
        <taxon>Maltschvirus maltsch</taxon>
    </lineage>
</organism>
<accession>A0A6J5MNB4</accession>
<reference evidence="1" key="1">
    <citation type="submission" date="2020-04" db="EMBL/GenBank/DDBJ databases">
        <authorList>
            <person name="Chiriac C."/>
            <person name="Salcher M."/>
            <person name="Ghai R."/>
            <person name="Kavagutti S V."/>
        </authorList>
    </citation>
    <scope>NUCLEOTIDE SEQUENCE</scope>
</reference>
<evidence type="ECO:0000313" key="1">
    <source>
        <dbReference type="EMBL" id="CAB4147521.1"/>
    </source>
</evidence>
<dbReference type="EMBL" id="LR796483">
    <property type="protein sequence ID" value="CAB4147521.1"/>
    <property type="molecule type" value="Genomic_DNA"/>
</dbReference>
<name>A0A6J5MNB4_9CAUD</name>
<sequence length="68" mass="7819">MGRGNYSLGASTVYTFQVMPRETRDPRSTLVELAEEGRFSWEIIAREFIQANSKDEVQDVLDTLTDNY</sequence>